<proteinExistence type="predicted"/>
<dbReference type="PANTHER" id="PTHR35152:SF1">
    <property type="entry name" value="DOMAIN SIGNALLING PROTEIN, PUTATIVE (AFU_ORTHOLOGUE AFUA_5G11310)-RELATED"/>
    <property type="match status" value="1"/>
</dbReference>
<feature type="transmembrane region" description="Helical" evidence="1">
    <location>
        <begin position="235"/>
        <end position="257"/>
    </location>
</feature>
<evidence type="ECO:0000313" key="4">
    <source>
        <dbReference type="Proteomes" id="UP000756346"/>
    </source>
</evidence>
<evidence type="ECO:0000313" key="3">
    <source>
        <dbReference type="EMBL" id="KAH7037969.1"/>
    </source>
</evidence>
<dbReference type="EMBL" id="JAGTJQ010000002">
    <property type="protein sequence ID" value="KAH7037969.1"/>
    <property type="molecule type" value="Genomic_DNA"/>
</dbReference>
<feature type="transmembrane region" description="Helical" evidence="1">
    <location>
        <begin position="20"/>
        <end position="43"/>
    </location>
</feature>
<keyword evidence="1" id="KW-0812">Transmembrane</keyword>
<dbReference type="AlphaFoldDB" id="A0A9P8YEX1"/>
<dbReference type="PANTHER" id="PTHR35152">
    <property type="entry name" value="DOMAIN SIGNALLING PROTEIN, PUTATIVE (AFU_ORTHOLOGUE AFUA_5G11310)-RELATED"/>
    <property type="match status" value="1"/>
</dbReference>
<evidence type="ECO:0000259" key="2">
    <source>
        <dbReference type="PROSITE" id="PS50924"/>
    </source>
</evidence>
<keyword evidence="4" id="KW-1185">Reference proteome</keyword>
<feature type="transmembrane region" description="Helical" evidence="1">
    <location>
        <begin position="162"/>
        <end position="183"/>
    </location>
</feature>
<sequence length="900" mass="99224">MATTTELLAQYEGQIVPRSFSSGFVVVSYLVSFIGAVCTLELINRRTSKNGLYNHLILLGSAVTMGGISIWCMHFIGNRAIELGNGEPALHIAYSPTFTVLSFFIPIIVLLVAFVAIGANNDIVWWRTPVGGILAGGAICGMHYVANSSIANYHCVYEPGNVVGAAVISVLASTVALTLFFVSRASWKNSWWKRMLSGVVLAGAVSGMHWCASVGTNYRLISLADTGARSSRTTTVVVVICLSVGAALVIACTAVYTRRAMRRYAVKAQHIVLAAAVFDRSGRIMVNPDGLLPSERITDTYVERTASDSFSIGNPLFHWMFQASRNWHGLQSIIQGMSKHLHQLSKDDREHRVRLLDDNGHQIENYGIIFKELFCVAAMSLADKMKERLTDVGILWGEIVPTGATPRRRRADTGDALDVEKSGDLSEKGENWAFSQHQHYARGSLMFLVRRVEHAYEVEKLEAAGFRFADINHVCGIIGSSMQIQTRNLAGKLANMATYAEDNTMLEPGVHMGFFALKATVNSDFAFDILVRKGARSLLPSQQLPLDHLELWQEEFVRQLDRTNVLSLLQRLDTMQKLTPKEMLFASQLYDAVESLRAWIDDPIFNDAHLVATTVRVPCRAQNGTNTAMTCTMITLQLVVPIHATVNSPKCEFIPLNFFKANQLAHKDSPYHAIFSRHVHREVSPVVNQALLNAPDRVLIATRRRSGLREKVRGVRHVLRARSISKPTIMDGDAVAAPRRPSNASTSSTLKLWERTSNEHKRIFKMPSRERGDHRGLGKSQQRSEFGGIMVSQEIKVDVRVAGSLPSPVPPTAIGPSSKHLVRHTTADSALGRESRAAAAAVFDDHDGEGNHHSSQQGHELAAMNERSVVVAYDQDSGPMRTFVDILFPLCVDGRNAEGS</sequence>
<keyword evidence="1" id="KW-1133">Transmembrane helix</keyword>
<dbReference type="RefSeq" id="XP_046017090.1">
    <property type="nucleotide sequence ID" value="XM_046149501.1"/>
</dbReference>
<evidence type="ECO:0000256" key="1">
    <source>
        <dbReference type="SAM" id="Phobius"/>
    </source>
</evidence>
<dbReference type="Pfam" id="PF03707">
    <property type="entry name" value="MHYT"/>
    <property type="match status" value="2"/>
</dbReference>
<accession>A0A9P8YEX1</accession>
<gene>
    <name evidence="3" type="ORF">B0I36DRAFT_236938</name>
</gene>
<comment type="caution">
    <text evidence="3">The sequence shown here is derived from an EMBL/GenBank/DDBJ whole genome shotgun (WGS) entry which is preliminary data.</text>
</comment>
<feature type="domain" description="MHYT" evidence="2">
    <location>
        <begin position="20"/>
        <end position="219"/>
    </location>
</feature>
<reference evidence="3" key="1">
    <citation type="journal article" date="2021" name="Nat. Commun.">
        <title>Genetic determinants of endophytism in the Arabidopsis root mycobiome.</title>
        <authorList>
            <person name="Mesny F."/>
            <person name="Miyauchi S."/>
            <person name="Thiergart T."/>
            <person name="Pickel B."/>
            <person name="Atanasova L."/>
            <person name="Karlsson M."/>
            <person name="Huettel B."/>
            <person name="Barry K.W."/>
            <person name="Haridas S."/>
            <person name="Chen C."/>
            <person name="Bauer D."/>
            <person name="Andreopoulos W."/>
            <person name="Pangilinan J."/>
            <person name="LaButti K."/>
            <person name="Riley R."/>
            <person name="Lipzen A."/>
            <person name="Clum A."/>
            <person name="Drula E."/>
            <person name="Henrissat B."/>
            <person name="Kohler A."/>
            <person name="Grigoriev I.V."/>
            <person name="Martin F.M."/>
            <person name="Hacquard S."/>
        </authorList>
    </citation>
    <scope>NUCLEOTIDE SEQUENCE</scope>
    <source>
        <strain evidence="3">MPI-CAGE-CH-0230</strain>
    </source>
</reference>
<keyword evidence="1" id="KW-0472">Membrane</keyword>
<protein>
    <recommendedName>
        <fullName evidence="2">MHYT domain-containing protein</fullName>
    </recommendedName>
</protein>
<feature type="transmembrane region" description="Helical" evidence="1">
    <location>
        <begin position="97"/>
        <end position="117"/>
    </location>
</feature>
<dbReference type="OrthoDB" id="264015at2759"/>
<feature type="transmembrane region" description="Helical" evidence="1">
    <location>
        <begin position="55"/>
        <end position="77"/>
    </location>
</feature>
<dbReference type="GeneID" id="70179047"/>
<dbReference type="PROSITE" id="PS50924">
    <property type="entry name" value="MHYT"/>
    <property type="match status" value="1"/>
</dbReference>
<dbReference type="InterPro" id="IPR005330">
    <property type="entry name" value="MHYT_dom"/>
</dbReference>
<feature type="transmembrane region" description="Helical" evidence="1">
    <location>
        <begin position="124"/>
        <end position="146"/>
    </location>
</feature>
<name>A0A9P8YEX1_9PEZI</name>
<dbReference type="Proteomes" id="UP000756346">
    <property type="component" value="Unassembled WGS sequence"/>
</dbReference>
<organism evidence="3 4">
    <name type="scientific">Microdochium trichocladiopsis</name>
    <dbReference type="NCBI Taxonomy" id="1682393"/>
    <lineage>
        <taxon>Eukaryota</taxon>
        <taxon>Fungi</taxon>
        <taxon>Dikarya</taxon>
        <taxon>Ascomycota</taxon>
        <taxon>Pezizomycotina</taxon>
        <taxon>Sordariomycetes</taxon>
        <taxon>Xylariomycetidae</taxon>
        <taxon>Xylariales</taxon>
        <taxon>Microdochiaceae</taxon>
        <taxon>Microdochium</taxon>
    </lineage>
</organism>